<evidence type="ECO:0000313" key="2">
    <source>
        <dbReference type="EnsemblPlants" id="Pp3c9_1850V3.1"/>
    </source>
</evidence>
<dbReference type="Gramene" id="Pp3c9_1850V3.1">
    <property type="protein sequence ID" value="Pp3c9_1850V3.1"/>
    <property type="gene ID" value="Pp3c9_1850"/>
</dbReference>
<reference evidence="1 3" key="2">
    <citation type="journal article" date="2018" name="Plant J.">
        <title>The Physcomitrella patens chromosome-scale assembly reveals moss genome structure and evolution.</title>
        <authorList>
            <person name="Lang D."/>
            <person name="Ullrich K.K."/>
            <person name="Murat F."/>
            <person name="Fuchs J."/>
            <person name="Jenkins J."/>
            <person name="Haas F.B."/>
            <person name="Piednoel M."/>
            <person name="Gundlach H."/>
            <person name="Van Bel M."/>
            <person name="Meyberg R."/>
            <person name="Vives C."/>
            <person name="Morata J."/>
            <person name="Symeonidi A."/>
            <person name="Hiss M."/>
            <person name="Muchero W."/>
            <person name="Kamisugi Y."/>
            <person name="Saleh O."/>
            <person name="Blanc G."/>
            <person name="Decker E.L."/>
            <person name="van Gessel N."/>
            <person name="Grimwood J."/>
            <person name="Hayes R.D."/>
            <person name="Graham S.W."/>
            <person name="Gunter L.E."/>
            <person name="McDaniel S.F."/>
            <person name="Hoernstein S.N.W."/>
            <person name="Larsson A."/>
            <person name="Li F.W."/>
            <person name="Perroud P.F."/>
            <person name="Phillips J."/>
            <person name="Ranjan P."/>
            <person name="Rokshar D.S."/>
            <person name="Rothfels C.J."/>
            <person name="Schneider L."/>
            <person name="Shu S."/>
            <person name="Stevenson D.W."/>
            <person name="Thummler F."/>
            <person name="Tillich M."/>
            <person name="Villarreal Aguilar J.C."/>
            <person name="Widiez T."/>
            <person name="Wong G.K."/>
            <person name="Wymore A."/>
            <person name="Zhang Y."/>
            <person name="Zimmer A.D."/>
            <person name="Quatrano R.S."/>
            <person name="Mayer K.F.X."/>
            <person name="Goodstein D."/>
            <person name="Casacuberta J.M."/>
            <person name="Vandepoele K."/>
            <person name="Reski R."/>
            <person name="Cuming A.C."/>
            <person name="Tuskan G.A."/>
            <person name="Maumus F."/>
            <person name="Salse J."/>
            <person name="Schmutz J."/>
            <person name="Rensing S.A."/>
        </authorList>
    </citation>
    <scope>NUCLEOTIDE SEQUENCE [LARGE SCALE GENOMIC DNA]</scope>
    <source>
        <strain evidence="2 3">cv. Gransden 2004</strain>
    </source>
</reference>
<dbReference type="PANTHER" id="PTHR11439:SF483">
    <property type="entry name" value="PEPTIDE SYNTHASE GLIP-LIKE, PUTATIVE (AFU_ORTHOLOGUE AFUA_3G12920)-RELATED"/>
    <property type="match status" value="1"/>
</dbReference>
<dbReference type="InParanoid" id="A0A2K1K1L6"/>
<protein>
    <recommendedName>
        <fullName evidence="4">Reverse transcriptase Ty1/copia-type domain-containing protein</fullName>
    </recommendedName>
</protein>
<reference evidence="1 3" key="1">
    <citation type="journal article" date="2008" name="Science">
        <title>The Physcomitrella genome reveals evolutionary insights into the conquest of land by plants.</title>
        <authorList>
            <person name="Rensing S."/>
            <person name="Lang D."/>
            <person name="Zimmer A."/>
            <person name="Terry A."/>
            <person name="Salamov A."/>
            <person name="Shapiro H."/>
            <person name="Nishiyama T."/>
            <person name="Perroud P.-F."/>
            <person name="Lindquist E."/>
            <person name="Kamisugi Y."/>
            <person name="Tanahashi T."/>
            <person name="Sakakibara K."/>
            <person name="Fujita T."/>
            <person name="Oishi K."/>
            <person name="Shin-I T."/>
            <person name="Kuroki Y."/>
            <person name="Toyoda A."/>
            <person name="Suzuki Y."/>
            <person name="Hashimoto A."/>
            <person name="Yamaguchi K."/>
            <person name="Sugano A."/>
            <person name="Kohara Y."/>
            <person name="Fujiyama A."/>
            <person name="Anterola A."/>
            <person name="Aoki S."/>
            <person name="Ashton N."/>
            <person name="Barbazuk W.B."/>
            <person name="Barker E."/>
            <person name="Bennetzen J."/>
            <person name="Bezanilla M."/>
            <person name="Blankenship R."/>
            <person name="Cho S.H."/>
            <person name="Dutcher S."/>
            <person name="Estelle M."/>
            <person name="Fawcett J.A."/>
            <person name="Gundlach H."/>
            <person name="Hanada K."/>
            <person name="Heyl A."/>
            <person name="Hicks K.A."/>
            <person name="Hugh J."/>
            <person name="Lohr M."/>
            <person name="Mayer K."/>
            <person name="Melkozernov A."/>
            <person name="Murata T."/>
            <person name="Nelson D."/>
            <person name="Pils B."/>
            <person name="Prigge M."/>
            <person name="Reiss B."/>
            <person name="Renner T."/>
            <person name="Rombauts S."/>
            <person name="Rushton P."/>
            <person name="Sanderfoot A."/>
            <person name="Schween G."/>
            <person name="Shiu S.-H."/>
            <person name="Stueber K."/>
            <person name="Theodoulou F.L."/>
            <person name="Tu H."/>
            <person name="Van de Peer Y."/>
            <person name="Verrier P.J."/>
            <person name="Waters E."/>
            <person name="Wood A."/>
            <person name="Yang L."/>
            <person name="Cove D."/>
            <person name="Cuming A."/>
            <person name="Hasebe M."/>
            <person name="Lucas S."/>
            <person name="Mishler D.B."/>
            <person name="Reski R."/>
            <person name="Grigoriev I."/>
            <person name="Quatrano R.S."/>
            <person name="Boore J.L."/>
        </authorList>
    </citation>
    <scope>NUCLEOTIDE SEQUENCE [LARGE SCALE GENOMIC DNA]</scope>
    <source>
        <strain evidence="2 3">cv. Gransden 2004</strain>
    </source>
</reference>
<reference evidence="2" key="3">
    <citation type="submission" date="2020-12" db="UniProtKB">
        <authorList>
            <consortium name="EnsemblPlants"/>
        </authorList>
    </citation>
    <scope>IDENTIFICATION</scope>
</reference>
<dbReference type="AlphaFoldDB" id="A0A2K1K1L6"/>
<dbReference type="Proteomes" id="UP000006727">
    <property type="component" value="Chromosome 9"/>
</dbReference>
<sequence length="142" mass="16770">MESEYNSLIKNGTYKLHSMKQVMVVQSSIKVKYIVVATSLKELIWLQTLLKEIGQQITLSNIIYLYNQSCIVIIKKPRFHDCTKYIDIKYHYIRNKIKVNEVVLEFIHMNEMKGDIMTKLLPKSKHNHFIKDLININNSNKI</sequence>
<organism evidence="1">
    <name type="scientific">Physcomitrium patens</name>
    <name type="common">Spreading-leaved earth moss</name>
    <name type="synonym">Physcomitrella patens</name>
    <dbReference type="NCBI Taxonomy" id="3218"/>
    <lineage>
        <taxon>Eukaryota</taxon>
        <taxon>Viridiplantae</taxon>
        <taxon>Streptophyta</taxon>
        <taxon>Embryophyta</taxon>
        <taxon>Bryophyta</taxon>
        <taxon>Bryophytina</taxon>
        <taxon>Bryopsida</taxon>
        <taxon>Funariidae</taxon>
        <taxon>Funariales</taxon>
        <taxon>Funariaceae</taxon>
        <taxon>Physcomitrium</taxon>
    </lineage>
</organism>
<dbReference type="PANTHER" id="PTHR11439">
    <property type="entry name" value="GAG-POL-RELATED RETROTRANSPOSON"/>
    <property type="match status" value="1"/>
</dbReference>
<proteinExistence type="predicted"/>
<name>A0A2K1K1L6_PHYPA</name>
<keyword evidence="3" id="KW-1185">Reference proteome</keyword>
<dbReference type="EMBL" id="ABEU02000009">
    <property type="protein sequence ID" value="PNR47668.1"/>
    <property type="molecule type" value="Genomic_DNA"/>
</dbReference>
<dbReference type="CDD" id="cd09272">
    <property type="entry name" value="RNase_HI_RT_Ty1"/>
    <property type="match status" value="1"/>
</dbReference>
<accession>A0A2K1K1L6</accession>
<evidence type="ECO:0000313" key="3">
    <source>
        <dbReference type="Proteomes" id="UP000006727"/>
    </source>
</evidence>
<dbReference type="STRING" id="3218.A0A2K1K1L6"/>
<dbReference type="EnsemblPlants" id="Pp3c9_1850V3.1">
    <property type="protein sequence ID" value="Pp3c9_1850V3.1"/>
    <property type="gene ID" value="Pp3c9_1850"/>
</dbReference>
<evidence type="ECO:0008006" key="4">
    <source>
        <dbReference type="Google" id="ProtNLM"/>
    </source>
</evidence>
<evidence type="ECO:0000313" key="1">
    <source>
        <dbReference type="EMBL" id="PNR47668.1"/>
    </source>
</evidence>
<gene>
    <name evidence="1" type="ORF">PHYPA_012141</name>
</gene>